<proteinExistence type="predicted"/>
<dbReference type="InterPro" id="IPR031357">
    <property type="entry name" value="Stealth_CR3"/>
</dbReference>
<dbReference type="InterPro" id="IPR021520">
    <property type="entry name" value="Stealth_CR2"/>
</dbReference>
<sequence>MLVGCLLLVFFVLRYSSASVADREKSCDTATDVDHIFEDGNLRERYLVCVDTLALLFNISACRCKLGVDLVYTWVNGSDPGHKHALGNILTQVGLSRDNLEKRFRDFGEASTLKYSLRSQQKYAQWLRHVWVVTADKKTQVPSFLDLHVDTISVVDHATIFPDWAKDALPTFDSCAIEMNLHRIPGLSECYLYLNDDVLFNKQLEFNMLWPESETVPYAWTNYIIAPYSSRGQDAWGTKLSNVAKSIRRETRMKRKDILLVGHHGHFFVKPVVKYLLEEVFAPEMRETALSRYRGPNSFWIPFVYSNYMFWKFHATRKRVHAFYHPIHEEEAVVALEETFEKLSTIPFKSKYAWVCFNDLLDKSVPPGLVETLKHGLETIFPHPSTYEFINSSIHD</sequence>
<evidence type="ECO:0000259" key="3">
    <source>
        <dbReference type="Pfam" id="PF17101"/>
    </source>
</evidence>
<feature type="domain" description="Stealth protein CR3 conserved region 3" evidence="4">
    <location>
        <begin position="263"/>
        <end position="309"/>
    </location>
</feature>
<dbReference type="Pfam" id="PF17101">
    <property type="entry name" value="Stealth_CR1"/>
    <property type="match status" value="1"/>
</dbReference>
<evidence type="ECO:0000259" key="4">
    <source>
        <dbReference type="Pfam" id="PF17102"/>
    </source>
</evidence>
<keyword evidence="1" id="KW-0732">Signal</keyword>
<dbReference type="InterPro" id="IPR053362">
    <property type="entry name" value="RPS_phosphotransferase_WefF"/>
</dbReference>
<feature type="domain" description="Stealth protein CR1 conserved region 1" evidence="3">
    <location>
        <begin position="68"/>
        <end position="80"/>
    </location>
</feature>
<evidence type="ECO:0000256" key="1">
    <source>
        <dbReference type="SAM" id="SignalP"/>
    </source>
</evidence>
<gene>
    <name evidence="5" type="ORF">QSP1433_LOCUS4838</name>
</gene>
<dbReference type="AlphaFoldDB" id="A0A7S2RLS6"/>
<dbReference type="EMBL" id="HBHK01007849">
    <property type="protein sequence ID" value="CAD9674822.1"/>
    <property type="molecule type" value="Transcribed_RNA"/>
</dbReference>
<accession>A0A7S2RLS6</accession>
<organism evidence="5">
    <name type="scientific">Mucochytrium quahogii</name>
    <dbReference type="NCBI Taxonomy" id="96639"/>
    <lineage>
        <taxon>Eukaryota</taxon>
        <taxon>Sar</taxon>
        <taxon>Stramenopiles</taxon>
        <taxon>Bigyra</taxon>
        <taxon>Labyrinthulomycetes</taxon>
        <taxon>Thraustochytrida</taxon>
        <taxon>Thraustochytriidae</taxon>
        <taxon>Mucochytrium</taxon>
    </lineage>
</organism>
<feature type="chain" id="PRO_5031461224" evidence="1">
    <location>
        <begin position="19"/>
        <end position="396"/>
    </location>
</feature>
<evidence type="ECO:0000313" key="5">
    <source>
        <dbReference type="EMBL" id="CAD9674822.1"/>
    </source>
</evidence>
<dbReference type="Pfam" id="PF17102">
    <property type="entry name" value="Stealth_CR3"/>
    <property type="match status" value="1"/>
</dbReference>
<protein>
    <submittedName>
        <fullName evidence="5">Uncharacterized protein</fullName>
    </submittedName>
</protein>
<dbReference type="Pfam" id="PF11380">
    <property type="entry name" value="Stealth_CR2"/>
    <property type="match status" value="1"/>
</dbReference>
<dbReference type="PANTHER" id="PTHR47452">
    <property type="entry name" value="PUTATIVE-RELATED"/>
    <property type="match status" value="1"/>
</dbReference>
<reference evidence="5" key="1">
    <citation type="submission" date="2021-01" db="EMBL/GenBank/DDBJ databases">
        <authorList>
            <person name="Corre E."/>
            <person name="Pelletier E."/>
            <person name="Niang G."/>
            <person name="Scheremetjew M."/>
            <person name="Finn R."/>
            <person name="Kale V."/>
            <person name="Holt S."/>
            <person name="Cochrane G."/>
            <person name="Meng A."/>
            <person name="Brown T."/>
            <person name="Cohen L."/>
        </authorList>
    </citation>
    <scope>NUCLEOTIDE SEQUENCE</scope>
    <source>
        <strain evidence="5">NY070348D</strain>
    </source>
</reference>
<dbReference type="PANTHER" id="PTHR47452:SF2">
    <property type="entry name" value="GLYCOSYLTRANSFERASE"/>
    <property type="match status" value="1"/>
</dbReference>
<feature type="domain" description="Stealth protein CR2 conserved region 2" evidence="2">
    <location>
        <begin position="108"/>
        <end position="212"/>
    </location>
</feature>
<evidence type="ECO:0000259" key="2">
    <source>
        <dbReference type="Pfam" id="PF11380"/>
    </source>
</evidence>
<dbReference type="GO" id="GO:0016772">
    <property type="term" value="F:transferase activity, transferring phosphorus-containing groups"/>
    <property type="evidence" value="ECO:0007669"/>
    <property type="project" value="InterPro"/>
</dbReference>
<feature type="signal peptide" evidence="1">
    <location>
        <begin position="1"/>
        <end position="18"/>
    </location>
</feature>
<name>A0A7S2RLS6_9STRA</name>
<dbReference type="InterPro" id="IPR031358">
    <property type="entry name" value="Stealth_CR1"/>
</dbReference>